<proteinExistence type="inferred from homology"/>
<dbReference type="PANTHER" id="PTHR30330">
    <property type="entry name" value="AGSS FAMILY TRANSPORTER, SODIUM-ALANINE"/>
    <property type="match status" value="1"/>
</dbReference>
<keyword evidence="5 8" id="KW-0812">Transmembrane</keyword>
<feature type="transmembrane region" description="Helical" evidence="8">
    <location>
        <begin position="104"/>
        <end position="127"/>
    </location>
</feature>
<evidence type="ECO:0000256" key="5">
    <source>
        <dbReference type="ARBA" id="ARBA00022692"/>
    </source>
</evidence>
<evidence type="ECO:0000256" key="4">
    <source>
        <dbReference type="ARBA" id="ARBA00022475"/>
    </source>
</evidence>
<comment type="similarity">
    <text evidence="2 8">Belongs to the alanine or glycine:cation symporter (AGCS) (TC 2.A.25) family.</text>
</comment>
<feature type="transmembrane region" description="Helical" evidence="8">
    <location>
        <begin position="358"/>
        <end position="380"/>
    </location>
</feature>
<comment type="subcellular location">
    <subcellularLocation>
        <location evidence="1 8">Cell membrane</location>
        <topology evidence="1 8">Multi-pass membrane protein</topology>
    </subcellularLocation>
</comment>
<evidence type="ECO:0000256" key="6">
    <source>
        <dbReference type="ARBA" id="ARBA00022989"/>
    </source>
</evidence>
<gene>
    <name evidence="9" type="ORF">ACFO4R_00725</name>
</gene>
<dbReference type="Pfam" id="PF01235">
    <property type="entry name" value="Na_Ala_symp"/>
    <property type="match status" value="1"/>
</dbReference>
<evidence type="ECO:0000313" key="10">
    <source>
        <dbReference type="Proteomes" id="UP001595916"/>
    </source>
</evidence>
<evidence type="ECO:0000313" key="9">
    <source>
        <dbReference type="EMBL" id="MFC4803594.1"/>
    </source>
</evidence>
<dbReference type="Proteomes" id="UP001595916">
    <property type="component" value="Unassembled WGS sequence"/>
</dbReference>
<dbReference type="PRINTS" id="PR00175">
    <property type="entry name" value="NAALASMPORT"/>
</dbReference>
<dbReference type="EMBL" id="JBHSHL010000003">
    <property type="protein sequence ID" value="MFC4803594.1"/>
    <property type="molecule type" value="Genomic_DNA"/>
</dbReference>
<organism evidence="9 10">
    <name type="scientific">Filifactor villosus</name>
    <dbReference type="NCBI Taxonomy" id="29374"/>
    <lineage>
        <taxon>Bacteria</taxon>
        <taxon>Bacillati</taxon>
        <taxon>Bacillota</taxon>
        <taxon>Clostridia</taxon>
        <taxon>Peptostreptococcales</taxon>
        <taxon>Filifactoraceae</taxon>
        <taxon>Filifactor</taxon>
    </lineage>
</organism>
<dbReference type="PANTHER" id="PTHR30330:SF14">
    <property type="entry name" value="SODIUM_AMINO ACID (ALANINE) SYMPORTER"/>
    <property type="match status" value="1"/>
</dbReference>
<feature type="transmembrane region" description="Helical" evidence="8">
    <location>
        <begin position="317"/>
        <end position="338"/>
    </location>
</feature>
<dbReference type="Gene3D" id="1.20.1740.10">
    <property type="entry name" value="Amino acid/polyamine transporter I"/>
    <property type="match status" value="1"/>
</dbReference>
<feature type="transmembrane region" description="Helical" evidence="8">
    <location>
        <begin position="156"/>
        <end position="177"/>
    </location>
</feature>
<keyword evidence="4 8" id="KW-1003">Cell membrane</keyword>
<evidence type="ECO:0000256" key="2">
    <source>
        <dbReference type="ARBA" id="ARBA00009261"/>
    </source>
</evidence>
<keyword evidence="10" id="KW-1185">Reference proteome</keyword>
<feature type="transmembrane region" description="Helical" evidence="8">
    <location>
        <begin position="14"/>
        <end position="33"/>
    </location>
</feature>
<comment type="caution">
    <text evidence="9">The sequence shown here is derived from an EMBL/GenBank/DDBJ whole genome shotgun (WGS) entry which is preliminary data.</text>
</comment>
<keyword evidence="8" id="KW-0769">Symport</keyword>
<feature type="transmembrane region" description="Helical" evidence="8">
    <location>
        <begin position="249"/>
        <end position="272"/>
    </location>
</feature>
<keyword evidence="6 8" id="KW-1133">Transmembrane helix</keyword>
<keyword evidence="3 8" id="KW-0813">Transport</keyword>
<dbReference type="NCBIfam" id="TIGR00835">
    <property type="entry name" value="agcS"/>
    <property type="match status" value="1"/>
</dbReference>
<keyword evidence="7 8" id="KW-0472">Membrane</keyword>
<dbReference type="InterPro" id="IPR001463">
    <property type="entry name" value="Na/Ala_symport"/>
</dbReference>
<feature type="transmembrane region" description="Helical" evidence="8">
    <location>
        <begin position="439"/>
        <end position="459"/>
    </location>
</feature>
<evidence type="ECO:0000256" key="1">
    <source>
        <dbReference type="ARBA" id="ARBA00004651"/>
    </source>
</evidence>
<feature type="transmembrane region" description="Helical" evidence="8">
    <location>
        <begin position="189"/>
        <end position="207"/>
    </location>
</feature>
<feature type="transmembrane region" description="Helical" evidence="8">
    <location>
        <begin position="219"/>
        <end position="243"/>
    </location>
</feature>
<feature type="transmembrane region" description="Helical" evidence="8">
    <location>
        <begin position="401"/>
        <end position="419"/>
    </location>
</feature>
<protein>
    <submittedName>
        <fullName evidence="9">Alanine/glycine:cation symporter family protein</fullName>
    </submittedName>
</protein>
<evidence type="ECO:0000256" key="3">
    <source>
        <dbReference type="ARBA" id="ARBA00022448"/>
    </source>
</evidence>
<name>A0ABV9QLL6_9FIRM</name>
<dbReference type="RefSeq" id="WP_379787037.1">
    <property type="nucleotide sequence ID" value="NZ_JBHSHL010000003.1"/>
</dbReference>
<reference evidence="10" key="1">
    <citation type="journal article" date="2019" name="Int. J. Syst. Evol. Microbiol.">
        <title>The Global Catalogue of Microorganisms (GCM) 10K type strain sequencing project: providing services to taxonomists for standard genome sequencing and annotation.</title>
        <authorList>
            <consortium name="The Broad Institute Genomics Platform"/>
            <consortium name="The Broad Institute Genome Sequencing Center for Infectious Disease"/>
            <person name="Wu L."/>
            <person name="Ma J."/>
        </authorList>
    </citation>
    <scope>NUCLEOTIDE SEQUENCE [LARGE SCALE GENOMIC DNA]</scope>
    <source>
        <strain evidence="10">CCUG 46385</strain>
    </source>
</reference>
<feature type="transmembrane region" description="Helical" evidence="8">
    <location>
        <begin position="77"/>
        <end position="98"/>
    </location>
</feature>
<sequence length="493" mass="52894">MNISELITVIVYDYLWGLPLVVLILGVGAYLTFRTGFFQFSFFGRSIQLAKKSVMGDKADSPGDKAGILSSFEAMSMALGTTIGVGNIGGVAAAIALGGPGAVFWMWIAGLFGLVVKTVEITLAVYYRSKNSRGESYGGPNYYIHKGIGIEKNKKMLAKLLGILFAFGYVLAIFINIQTYTVSEAVAGTFNFNINVVAVVYTIALYIMISGGMKQLGKIATIIVPFMCIFYIVGGLIVVLLNIQNLIPSFGLIIASAFTKTAAVGGFAGAGVKLALTSGLSRSVFSNEAGWGSAPMIHASAKINHPLKQGLLGIFEVFFDTVVVCSLTALVIIITGQWSSGLDGATLTLSAFESGMGSFGRIILTVGIFFFGLTTSSGVYTQIEVVLRYILGDTALKERLLTGYKWFYPIPSAALVFIASKHGLPGTTVWLISDAATAFPIFANMIALFMLTPVFLKLVEDYKARYMKKGSVDPDFNVFYEGSNEENKVDRAS</sequence>
<accession>A0ABV9QLL6</accession>
<evidence type="ECO:0000256" key="8">
    <source>
        <dbReference type="RuleBase" id="RU363064"/>
    </source>
</evidence>
<evidence type="ECO:0000256" key="7">
    <source>
        <dbReference type="ARBA" id="ARBA00023136"/>
    </source>
</evidence>